<evidence type="ECO:0000313" key="5">
    <source>
        <dbReference type="Proteomes" id="UP000675781"/>
    </source>
</evidence>
<evidence type="ECO:0000256" key="1">
    <source>
        <dbReference type="ARBA" id="ARBA00022450"/>
    </source>
</evidence>
<keyword evidence="1" id="KW-0596">Phosphopantetheine</keyword>
<accession>A0A941EIN5</accession>
<organism evidence="4 5">
    <name type="scientific">Actinospica durhamensis</name>
    <dbReference type="NCBI Taxonomy" id="1508375"/>
    <lineage>
        <taxon>Bacteria</taxon>
        <taxon>Bacillati</taxon>
        <taxon>Actinomycetota</taxon>
        <taxon>Actinomycetes</taxon>
        <taxon>Catenulisporales</taxon>
        <taxon>Actinospicaceae</taxon>
        <taxon>Actinospica</taxon>
    </lineage>
</organism>
<evidence type="ECO:0000313" key="4">
    <source>
        <dbReference type="EMBL" id="MBR7831936.1"/>
    </source>
</evidence>
<evidence type="ECO:0000259" key="3">
    <source>
        <dbReference type="PROSITE" id="PS50075"/>
    </source>
</evidence>
<dbReference type="InterPro" id="IPR006162">
    <property type="entry name" value="Ppantetheine_attach_site"/>
</dbReference>
<protein>
    <recommendedName>
        <fullName evidence="3">Carrier domain-containing protein</fullName>
    </recommendedName>
</protein>
<dbReference type="Pfam" id="PF13193">
    <property type="entry name" value="AMP-binding_C"/>
    <property type="match status" value="1"/>
</dbReference>
<dbReference type="InterPro" id="IPR045851">
    <property type="entry name" value="AMP-bd_C_sf"/>
</dbReference>
<name>A0A941EIN5_9ACTN</name>
<feature type="domain" description="Carrier" evidence="3">
    <location>
        <begin position="101"/>
        <end position="176"/>
    </location>
</feature>
<gene>
    <name evidence="4" type="ORF">KDL01_01610</name>
</gene>
<dbReference type="SUPFAM" id="SSF56801">
    <property type="entry name" value="Acetyl-CoA synthetase-like"/>
    <property type="match status" value="1"/>
</dbReference>
<proteinExistence type="predicted"/>
<dbReference type="InterPro" id="IPR009081">
    <property type="entry name" value="PP-bd_ACP"/>
</dbReference>
<keyword evidence="2" id="KW-0597">Phosphoprotein</keyword>
<dbReference type="Gene3D" id="3.30.300.30">
    <property type="match status" value="1"/>
</dbReference>
<dbReference type="PROSITE" id="PS00012">
    <property type="entry name" value="PHOSPHOPANTETHEINE"/>
    <property type="match status" value="1"/>
</dbReference>
<dbReference type="Gene3D" id="3.40.50.1820">
    <property type="entry name" value="alpha/beta hydrolase"/>
    <property type="match status" value="1"/>
</dbReference>
<dbReference type="InterPro" id="IPR029058">
    <property type="entry name" value="AB_hydrolase_fold"/>
</dbReference>
<dbReference type="GO" id="GO:0031177">
    <property type="term" value="F:phosphopantetheine binding"/>
    <property type="evidence" value="ECO:0007669"/>
    <property type="project" value="InterPro"/>
</dbReference>
<dbReference type="Proteomes" id="UP000675781">
    <property type="component" value="Unassembled WGS sequence"/>
</dbReference>
<dbReference type="PANTHER" id="PTHR44845:SF6">
    <property type="entry name" value="BETA-ALANINE-ACTIVATING ENZYME"/>
    <property type="match status" value="1"/>
</dbReference>
<dbReference type="InterPro" id="IPR025110">
    <property type="entry name" value="AMP-bd_C"/>
</dbReference>
<dbReference type="RefSeq" id="WP_212526474.1">
    <property type="nucleotide sequence ID" value="NZ_JAGSOG010000004.1"/>
</dbReference>
<keyword evidence="5" id="KW-1185">Reference proteome</keyword>
<dbReference type="PANTHER" id="PTHR44845">
    <property type="entry name" value="CARRIER DOMAIN-CONTAINING PROTEIN"/>
    <property type="match status" value="1"/>
</dbReference>
<dbReference type="SUPFAM" id="SSF47336">
    <property type="entry name" value="ACP-like"/>
    <property type="match status" value="1"/>
</dbReference>
<dbReference type="InterPro" id="IPR020806">
    <property type="entry name" value="PKS_PP-bd"/>
</dbReference>
<evidence type="ECO:0000256" key="2">
    <source>
        <dbReference type="ARBA" id="ARBA00022553"/>
    </source>
</evidence>
<dbReference type="Pfam" id="PF00550">
    <property type="entry name" value="PP-binding"/>
    <property type="match status" value="1"/>
</dbReference>
<dbReference type="InterPro" id="IPR036736">
    <property type="entry name" value="ACP-like_sf"/>
</dbReference>
<sequence length="180" mass="19159">MAVTAIQDVREVLGAYPELADVAVLTHVQEPVGQVLVAYAVPNSPDFDLEALHRYVRAMLPGSAVPAAIVVVDAIPTDFAGTPESQALPAPDLRGLVPYRSPDTPRQVALCTIFAEVLSRPRCGVDDDFFRLGGESIDAMLIASRVGPEFGLEISMNEVFDAPTVAELDQLLTRLSSTGG</sequence>
<dbReference type="EMBL" id="JAGSOG010000004">
    <property type="protein sequence ID" value="MBR7831936.1"/>
    <property type="molecule type" value="Genomic_DNA"/>
</dbReference>
<reference evidence="4" key="1">
    <citation type="submission" date="2021-04" db="EMBL/GenBank/DDBJ databases">
        <title>Genome based classification of Actinospica acidithermotolerans sp. nov., an actinobacterium isolated from an Indonesian hot spring.</title>
        <authorList>
            <person name="Kusuma A.B."/>
            <person name="Putra K.E."/>
            <person name="Nafisah S."/>
            <person name="Loh J."/>
            <person name="Nouioui I."/>
            <person name="Goodfellow M."/>
        </authorList>
    </citation>
    <scope>NUCLEOTIDE SEQUENCE</scope>
    <source>
        <strain evidence="4">CSCA 57</strain>
    </source>
</reference>
<dbReference type="AlphaFoldDB" id="A0A941EIN5"/>
<dbReference type="SMART" id="SM00823">
    <property type="entry name" value="PKS_PP"/>
    <property type="match status" value="1"/>
</dbReference>
<dbReference type="PROSITE" id="PS50075">
    <property type="entry name" value="CARRIER"/>
    <property type="match status" value="1"/>
</dbReference>
<comment type="caution">
    <text evidence="4">The sequence shown here is derived from an EMBL/GenBank/DDBJ whole genome shotgun (WGS) entry which is preliminary data.</text>
</comment>